<evidence type="ECO:0000256" key="3">
    <source>
        <dbReference type="ARBA" id="ARBA00023027"/>
    </source>
</evidence>
<feature type="domain" description="Aldehyde dehydrogenase" evidence="6">
    <location>
        <begin position="12"/>
        <end position="463"/>
    </location>
</feature>
<organism evidence="7 8">
    <name type="scientific">Massilia aurea</name>
    <dbReference type="NCBI Taxonomy" id="373040"/>
    <lineage>
        <taxon>Bacteria</taxon>
        <taxon>Pseudomonadati</taxon>
        <taxon>Pseudomonadota</taxon>
        <taxon>Betaproteobacteria</taxon>
        <taxon>Burkholderiales</taxon>
        <taxon>Oxalobacteraceae</taxon>
        <taxon>Telluria group</taxon>
        <taxon>Massilia</taxon>
    </lineage>
</organism>
<evidence type="ECO:0000256" key="5">
    <source>
        <dbReference type="PROSITE-ProRule" id="PRU10007"/>
    </source>
</evidence>
<reference evidence="7" key="1">
    <citation type="submission" date="2014-10" db="EMBL/GenBank/DDBJ databases">
        <title>Massilia sp. genome.</title>
        <authorList>
            <person name="Xu B."/>
            <person name="Dai L."/>
            <person name="Huang Z."/>
        </authorList>
    </citation>
    <scope>NUCLEOTIDE SEQUENCE [LARGE SCALE GENOMIC DNA]</scope>
    <source>
        <strain evidence="7">CFS-1</strain>
    </source>
</reference>
<evidence type="ECO:0000313" key="7">
    <source>
        <dbReference type="EMBL" id="RNF32499.1"/>
    </source>
</evidence>
<keyword evidence="2 4" id="KW-0560">Oxidoreductase</keyword>
<dbReference type="NCBIfam" id="NF006992">
    <property type="entry name" value="PRK09457.1"/>
    <property type="match status" value="1"/>
</dbReference>
<dbReference type="InterPro" id="IPR016163">
    <property type="entry name" value="Ald_DH_C"/>
</dbReference>
<name>A0A422QR63_9BURK</name>
<dbReference type="PROSITE" id="PS00070">
    <property type="entry name" value="ALDEHYDE_DEHYDR_CYS"/>
    <property type="match status" value="1"/>
</dbReference>
<dbReference type="EMBL" id="JSAB01000011">
    <property type="protein sequence ID" value="RNF32499.1"/>
    <property type="molecule type" value="Genomic_DNA"/>
</dbReference>
<comment type="caution">
    <text evidence="7">The sequence shown here is derived from an EMBL/GenBank/DDBJ whole genome shotgun (WGS) entry which is preliminary data.</text>
</comment>
<evidence type="ECO:0000256" key="2">
    <source>
        <dbReference type="ARBA" id="ARBA00023002"/>
    </source>
</evidence>
<dbReference type="NCBIfam" id="TIGR03240">
    <property type="entry name" value="arg_catab_astD"/>
    <property type="match status" value="1"/>
</dbReference>
<feature type="active site" evidence="4 5">
    <location>
        <position position="246"/>
    </location>
</feature>
<dbReference type="EC" id="1.2.1.71" evidence="4"/>
<dbReference type="InterPro" id="IPR016160">
    <property type="entry name" value="Ald_DH_CS_CYS"/>
</dbReference>
<dbReference type="OrthoDB" id="6187633at2"/>
<dbReference type="PROSITE" id="PS00687">
    <property type="entry name" value="ALDEHYDE_DEHYDR_GLU"/>
    <property type="match status" value="1"/>
</dbReference>
<dbReference type="InterPro" id="IPR017649">
    <property type="entry name" value="SuccinylGlu_semiald_DH_AstD"/>
</dbReference>
<dbReference type="HAMAP" id="MF_01174">
    <property type="entry name" value="Aldedh_AstD"/>
    <property type="match status" value="1"/>
</dbReference>
<dbReference type="InterPro" id="IPR029510">
    <property type="entry name" value="Ald_DH_CS_GLU"/>
</dbReference>
<dbReference type="RefSeq" id="WP_123067779.1">
    <property type="nucleotide sequence ID" value="NZ_JSAB01000011.1"/>
</dbReference>
<evidence type="ECO:0000256" key="4">
    <source>
        <dbReference type="HAMAP-Rule" id="MF_01174"/>
    </source>
</evidence>
<comment type="pathway">
    <text evidence="4">Amino-acid degradation; L-arginine degradation via AST pathway; L-glutamate and succinate from L-arginine: step 4/5.</text>
</comment>
<dbReference type="AlphaFoldDB" id="A0A422QR63"/>
<dbReference type="InterPro" id="IPR016162">
    <property type="entry name" value="Ald_DH_N"/>
</dbReference>
<comment type="catalytic activity">
    <reaction evidence="4">
        <text>N-succinyl-L-glutamate 5-semialdehyde + NAD(+) + H2O = N-succinyl-L-glutamate + NADH + 2 H(+)</text>
        <dbReference type="Rhea" id="RHEA:10812"/>
        <dbReference type="ChEBI" id="CHEBI:15377"/>
        <dbReference type="ChEBI" id="CHEBI:15378"/>
        <dbReference type="ChEBI" id="CHEBI:57540"/>
        <dbReference type="ChEBI" id="CHEBI:57945"/>
        <dbReference type="ChEBI" id="CHEBI:58520"/>
        <dbReference type="ChEBI" id="CHEBI:58763"/>
        <dbReference type="EC" id="1.2.1.71"/>
    </reaction>
</comment>
<dbReference type="Pfam" id="PF00171">
    <property type="entry name" value="Aldedh"/>
    <property type="match status" value="1"/>
</dbReference>
<comment type="function">
    <text evidence="4">Catalyzes the NAD-dependent reduction of succinylglutamate semialdehyde into succinylglutamate.</text>
</comment>
<keyword evidence="3 4" id="KW-0520">NAD</keyword>
<sequence>MANLSNYINGEWLAGSGRELATIDPSTGSQTWTSNESTAQDVACAASAAHAGFEAWALTSLDERIAIATRFRDLLKENAEELAATIAEEVGKPLWEARTEVATMANKIDISVLSYGARTGESQAKVADGNAVLRHRPHGVFAVYGPYNFPGHLPNGHIVPALIAGNTVVFKPSEYAPRTAVKTVELWEKAGLPKGVLNLVNGGRETGIALGQEPLVDGVLFTGSSQTGAALHKQFGGQPGKMLALEMGGNNPLVVWDVEDIDAAVHHAVMSAFISAGQRCTCARRLVIQDNEAGQAFLARLVDVAAQLQVGPSNAEPQPFMGPVVSSAVAARLVQAQADMATKGGKILLQMRQLDTNAGFVTAGIVDTTDAQGIPDEEWFGPLLQVIRVKDFDDALRVANATEFGLAAALLSPSEELWKRFAVRARAGIVNWNRPTTGAASSAPFGGVGKSGNHRPSAYYAADYCAYPVASIETAALEMPAKLSPGLAFPAQGA</sequence>
<dbReference type="GO" id="GO:0043824">
    <property type="term" value="F:succinylglutamate-semialdehyde dehydrogenase activity"/>
    <property type="evidence" value="ECO:0007669"/>
    <property type="project" value="UniProtKB-EC"/>
</dbReference>
<keyword evidence="1 4" id="KW-0056">Arginine metabolism</keyword>
<feature type="active site" evidence="4">
    <location>
        <position position="280"/>
    </location>
</feature>
<dbReference type="Gene3D" id="3.40.309.10">
    <property type="entry name" value="Aldehyde Dehydrogenase, Chain A, domain 2"/>
    <property type="match status" value="1"/>
</dbReference>
<accession>A0A422QR63</accession>
<dbReference type="SUPFAM" id="SSF53720">
    <property type="entry name" value="ALDH-like"/>
    <property type="match status" value="1"/>
</dbReference>
<feature type="binding site" evidence="4">
    <location>
        <begin position="223"/>
        <end position="228"/>
    </location>
    <ligand>
        <name>NAD(+)</name>
        <dbReference type="ChEBI" id="CHEBI:57540"/>
    </ligand>
</feature>
<evidence type="ECO:0000259" key="6">
    <source>
        <dbReference type="Pfam" id="PF00171"/>
    </source>
</evidence>
<dbReference type="GO" id="GO:0019544">
    <property type="term" value="P:L-arginine catabolic process to L-glutamate"/>
    <property type="evidence" value="ECO:0007669"/>
    <property type="project" value="UniProtKB-UniRule"/>
</dbReference>
<dbReference type="PANTHER" id="PTHR11699">
    <property type="entry name" value="ALDEHYDE DEHYDROGENASE-RELATED"/>
    <property type="match status" value="1"/>
</dbReference>
<keyword evidence="8" id="KW-1185">Reference proteome</keyword>
<evidence type="ECO:0000256" key="1">
    <source>
        <dbReference type="ARBA" id="ARBA00022503"/>
    </source>
</evidence>
<dbReference type="Proteomes" id="UP000283254">
    <property type="component" value="Unassembled WGS sequence"/>
</dbReference>
<evidence type="ECO:0000313" key="8">
    <source>
        <dbReference type="Proteomes" id="UP000283254"/>
    </source>
</evidence>
<proteinExistence type="inferred from homology"/>
<gene>
    <name evidence="4 7" type="primary">astD</name>
    <name evidence="7" type="ORF">NM04_01445</name>
</gene>
<comment type="similarity">
    <text evidence="4">Belongs to the aldehyde dehydrogenase family. AstD subfamily.</text>
</comment>
<dbReference type="CDD" id="cd07095">
    <property type="entry name" value="ALDH_SGSD_AstD"/>
    <property type="match status" value="1"/>
</dbReference>
<protein>
    <recommendedName>
        <fullName evidence="4">N-succinylglutamate 5-semialdehyde dehydrogenase</fullName>
        <ecNumber evidence="4">1.2.1.71</ecNumber>
    </recommendedName>
    <alternativeName>
        <fullName evidence="4">Succinylglutamic semialdehyde dehydrogenase</fullName>
        <shortName evidence="4">SGSD</shortName>
    </alternativeName>
</protein>
<dbReference type="UniPathway" id="UPA00185">
    <property type="reaction ID" value="UER00282"/>
</dbReference>
<dbReference type="FunFam" id="3.40.605.10:FF:000010">
    <property type="entry name" value="N-succinylglutamate 5-semialdehyde dehydrogenase"/>
    <property type="match status" value="1"/>
</dbReference>
<dbReference type="Gene3D" id="3.40.605.10">
    <property type="entry name" value="Aldehyde Dehydrogenase, Chain A, domain 1"/>
    <property type="match status" value="1"/>
</dbReference>
<dbReference type="InterPro" id="IPR015590">
    <property type="entry name" value="Aldehyde_DH_dom"/>
</dbReference>
<dbReference type="InterPro" id="IPR016161">
    <property type="entry name" value="Ald_DH/histidinol_DH"/>
</dbReference>
<dbReference type="GO" id="GO:0019545">
    <property type="term" value="P:L-arginine catabolic process to succinate"/>
    <property type="evidence" value="ECO:0007669"/>
    <property type="project" value="UniProtKB-UniRule"/>
</dbReference>